<comment type="similarity">
    <text evidence="1">Belongs to the FGGY kinase family.</text>
</comment>
<proteinExistence type="inferred from homology"/>
<dbReference type="GO" id="GO:0004370">
    <property type="term" value="F:glycerol kinase activity"/>
    <property type="evidence" value="ECO:0007669"/>
    <property type="project" value="TreeGrafter"/>
</dbReference>
<reference evidence="11" key="1">
    <citation type="submission" date="2020-10" db="EMBL/GenBank/DDBJ databases">
        <authorList>
            <person name="Gilroy R."/>
        </authorList>
    </citation>
    <scope>NUCLEOTIDE SEQUENCE</scope>
    <source>
        <strain evidence="11">CHK178-757</strain>
    </source>
</reference>
<sequence length="467" mass="51831">MGKYYLAVDIGASSGRHILAHLENGKIRLEEIWRFDNGMKLKNGHLCWDLDHLKKNLILGMQKCVQLGKIPESIGIDTWAVDFVLLDENGGLLTDAVGYRDSRTEGMDEEVYKIIPQDELYGRTGIQKQIFNTIYQLMAVKKESPETMDKADAMLMIPEYLNYILTGNKAAEYTNATTTQLVSPTTNDWDHELIRMLGYRDSMFQPIHMPGYVVGHLLPQIREQVGFDCEVVLVATHDTGSAVLSVPSNGDDGIYISSGTWSLMGVERKDADCSADSMKANFTNEGGYDHRFRYLKNIMGLWMIQSVRHELNDAYSFAQLCQMAEECSDFPSRVDVNDSRFLAPESMTGAIQDYCRQSGQPVPETPGELATVIYQSLASCYGEVAGEIEAITGKKYTKIHIVGGGSNADYLNALTAKASGRTVYAGPTEATAIGNIVAQMLKSREFSSLEEARSCIFDSFGVKTFLP</sequence>
<evidence type="ECO:0000256" key="2">
    <source>
        <dbReference type="ARBA" id="ARBA00022679"/>
    </source>
</evidence>
<dbReference type="NCBIfam" id="TIGR02627">
    <property type="entry name" value="rhamnulo_kin"/>
    <property type="match status" value="1"/>
</dbReference>
<dbReference type="InterPro" id="IPR013449">
    <property type="entry name" value="Rhamnulokinase"/>
</dbReference>
<dbReference type="AlphaFoldDB" id="A0A9D1F7W7"/>
<reference evidence="11" key="2">
    <citation type="journal article" date="2021" name="PeerJ">
        <title>Extensive microbial diversity within the chicken gut microbiome revealed by metagenomics and culture.</title>
        <authorList>
            <person name="Gilroy R."/>
            <person name="Ravi A."/>
            <person name="Getino M."/>
            <person name="Pursley I."/>
            <person name="Horton D.L."/>
            <person name="Alikhan N.F."/>
            <person name="Baker D."/>
            <person name="Gharbi K."/>
            <person name="Hall N."/>
            <person name="Watson M."/>
            <person name="Adriaenssens E.M."/>
            <person name="Foster-Nyarko E."/>
            <person name="Jarju S."/>
            <person name="Secka A."/>
            <person name="Antonio M."/>
            <person name="Oren A."/>
            <person name="Chaudhuri R.R."/>
            <person name="La Ragione R."/>
            <person name="Hildebrand F."/>
            <person name="Pallen M.J."/>
        </authorList>
    </citation>
    <scope>NUCLEOTIDE SEQUENCE</scope>
    <source>
        <strain evidence="11">CHK178-757</strain>
    </source>
</reference>
<organism evidence="11 12">
    <name type="scientific">Candidatus Scybalocola faecigallinarum</name>
    <dbReference type="NCBI Taxonomy" id="2840941"/>
    <lineage>
        <taxon>Bacteria</taxon>
        <taxon>Bacillati</taxon>
        <taxon>Bacillota</taxon>
        <taxon>Clostridia</taxon>
        <taxon>Lachnospirales</taxon>
        <taxon>Lachnospiraceae</taxon>
        <taxon>Lachnospiraceae incertae sedis</taxon>
        <taxon>Candidatus Scybalocola (ex Gilroy et al. 2021)</taxon>
    </lineage>
</organism>
<evidence type="ECO:0000256" key="1">
    <source>
        <dbReference type="ARBA" id="ARBA00009156"/>
    </source>
</evidence>
<evidence type="ECO:0000256" key="8">
    <source>
        <dbReference type="NCBIfam" id="TIGR02627"/>
    </source>
</evidence>
<gene>
    <name evidence="11" type="primary">rhaB</name>
    <name evidence="11" type="ORF">IAB46_13545</name>
</gene>
<comment type="caution">
    <text evidence="11">The sequence shown here is derived from an EMBL/GenBank/DDBJ whole genome shotgun (WGS) entry which is preliminary data.</text>
</comment>
<dbReference type="EC" id="2.7.1.5" evidence="8"/>
<evidence type="ECO:0000259" key="10">
    <source>
        <dbReference type="Pfam" id="PF02782"/>
    </source>
</evidence>
<evidence type="ECO:0000313" key="11">
    <source>
        <dbReference type="EMBL" id="HIS48547.1"/>
    </source>
</evidence>
<evidence type="ECO:0000256" key="7">
    <source>
        <dbReference type="ARBA" id="ARBA00023308"/>
    </source>
</evidence>
<keyword evidence="6" id="KW-1015">Disulfide bond</keyword>
<dbReference type="InterPro" id="IPR018485">
    <property type="entry name" value="FGGY_C"/>
</dbReference>
<keyword evidence="5" id="KW-0067">ATP-binding</keyword>
<dbReference type="GO" id="GO:0005829">
    <property type="term" value="C:cytosol"/>
    <property type="evidence" value="ECO:0007669"/>
    <property type="project" value="TreeGrafter"/>
</dbReference>
<keyword evidence="3" id="KW-0547">Nucleotide-binding</keyword>
<evidence type="ECO:0000313" key="12">
    <source>
        <dbReference type="Proteomes" id="UP000823927"/>
    </source>
</evidence>
<protein>
    <recommendedName>
        <fullName evidence="8">Rhamnulokinase</fullName>
        <ecNumber evidence="8">2.7.1.5</ecNumber>
    </recommendedName>
</protein>
<evidence type="ECO:0000259" key="9">
    <source>
        <dbReference type="Pfam" id="PF00370"/>
    </source>
</evidence>
<dbReference type="EMBL" id="DVIT01000058">
    <property type="protein sequence ID" value="HIS48547.1"/>
    <property type="molecule type" value="Genomic_DNA"/>
</dbReference>
<keyword evidence="7" id="KW-0684">Rhamnose metabolism</keyword>
<evidence type="ECO:0000256" key="4">
    <source>
        <dbReference type="ARBA" id="ARBA00022777"/>
    </source>
</evidence>
<name>A0A9D1F7W7_9FIRM</name>
<feature type="domain" description="Carbohydrate kinase FGGY C-terminal" evidence="10">
    <location>
        <begin position="255"/>
        <end position="441"/>
    </location>
</feature>
<dbReference type="InterPro" id="IPR018484">
    <property type="entry name" value="FGGY_N"/>
</dbReference>
<dbReference type="InterPro" id="IPR043129">
    <property type="entry name" value="ATPase_NBD"/>
</dbReference>
<dbReference type="PANTHER" id="PTHR10196:SF93">
    <property type="entry name" value="L-RHAMNULOKINASE"/>
    <property type="match status" value="1"/>
</dbReference>
<dbReference type="Pfam" id="PF02782">
    <property type="entry name" value="FGGY_C"/>
    <property type="match status" value="1"/>
</dbReference>
<dbReference type="Pfam" id="PF00370">
    <property type="entry name" value="FGGY_N"/>
    <property type="match status" value="1"/>
</dbReference>
<evidence type="ECO:0000256" key="3">
    <source>
        <dbReference type="ARBA" id="ARBA00022741"/>
    </source>
</evidence>
<keyword evidence="4" id="KW-0418">Kinase</keyword>
<keyword evidence="2 11" id="KW-0808">Transferase</keyword>
<dbReference type="SUPFAM" id="SSF53067">
    <property type="entry name" value="Actin-like ATPase domain"/>
    <property type="match status" value="2"/>
</dbReference>
<dbReference type="Gene3D" id="3.30.420.40">
    <property type="match status" value="2"/>
</dbReference>
<accession>A0A9D1F7W7</accession>
<dbReference type="GO" id="GO:0006071">
    <property type="term" value="P:glycerol metabolic process"/>
    <property type="evidence" value="ECO:0007669"/>
    <property type="project" value="TreeGrafter"/>
</dbReference>
<evidence type="ECO:0000256" key="6">
    <source>
        <dbReference type="ARBA" id="ARBA00023157"/>
    </source>
</evidence>
<dbReference type="CDD" id="cd07771">
    <property type="entry name" value="ASKHA_NBD_FGGY_RhaB-like"/>
    <property type="match status" value="1"/>
</dbReference>
<dbReference type="GO" id="GO:0008993">
    <property type="term" value="F:rhamnulokinase activity"/>
    <property type="evidence" value="ECO:0007669"/>
    <property type="project" value="UniProtKB-UniRule"/>
</dbReference>
<dbReference type="GO" id="GO:0005524">
    <property type="term" value="F:ATP binding"/>
    <property type="evidence" value="ECO:0007669"/>
    <property type="project" value="UniProtKB-KW"/>
</dbReference>
<evidence type="ECO:0000256" key="5">
    <source>
        <dbReference type="ARBA" id="ARBA00022840"/>
    </source>
</evidence>
<dbReference type="PANTHER" id="PTHR10196">
    <property type="entry name" value="SUGAR KINASE"/>
    <property type="match status" value="1"/>
</dbReference>
<dbReference type="Proteomes" id="UP000823927">
    <property type="component" value="Unassembled WGS sequence"/>
</dbReference>
<dbReference type="GO" id="GO:0019301">
    <property type="term" value="P:rhamnose catabolic process"/>
    <property type="evidence" value="ECO:0007669"/>
    <property type="project" value="UniProtKB-UniRule"/>
</dbReference>
<feature type="domain" description="Carbohydrate kinase FGGY N-terminal" evidence="9">
    <location>
        <begin position="4"/>
        <end position="244"/>
    </location>
</feature>